<dbReference type="OrthoDB" id="726883at2"/>
<dbReference type="EMBL" id="SWBR01000004">
    <property type="protein sequence ID" value="TKC06643.1"/>
    <property type="molecule type" value="Genomic_DNA"/>
</dbReference>
<gene>
    <name evidence="3" type="ORF">FA048_15670</name>
</gene>
<accession>A0A4U1CMU4</accession>
<dbReference type="AlphaFoldDB" id="A0A4U1CMU4"/>
<dbReference type="Proteomes" id="UP000309488">
    <property type="component" value="Unassembled WGS sequence"/>
</dbReference>
<reference evidence="3 4" key="1">
    <citation type="submission" date="2019-04" db="EMBL/GenBank/DDBJ databases">
        <title>Pedobacter sp. RP-3-22 sp. nov., isolated from Arctic soil.</title>
        <authorList>
            <person name="Dahal R.H."/>
            <person name="Kim D.-U."/>
        </authorList>
    </citation>
    <scope>NUCLEOTIDE SEQUENCE [LARGE SCALE GENOMIC DNA]</scope>
    <source>
        <strain evidence="3 4">RP-3-22</strain>
    </source>
</reference>
<protein>
    <submittedName>
        <fullName evidence="3">Gfo/Idh/MocA family oxidoreductase</fullName>
    </submittedName>
</protein>
<evidence type="ECO:0000259" key="2">
    <source>
        <dbReference type="Pfam" id="PF22725"/>
    </source>
</evidence>
<dbReference type="SUPFAM" id="SSF55347">
    <property type="entry name" value="Glyceraldehyde-3-phosphate dehydrogenase-like, C-terminal domain"/>
    <property type="match status" value="1"/>
</dbReference>
<dbReference type="GO" id="GO:0000166">
    <property type="term" value="F:nucleotide binding"/>
    <property type="evidence" value="ECO:0007669"/>
    <property type="project" value="InterPro"/>
</dbReference>
<keyword evidence="4" id="KW-1185">Reference proteome</keyword>
<dbReference type="PANTHER" id="PTHR43377:SF1">
    <property type="entry name" value="BILIVERDIN REDUCTASE A"/>
    <property type="match status" value="1"/>
</dbReference>
<comment type="caution">
    <text evidence="3">The sequence shown here is derived from an EMBL/GenBank/DDBJ whole genome shotgun (WGS) entry which is preliminary data.</text>
</comment>
<dbReference type="RefSeq" id="WP_136842825.1">
    <property type="nucleotide sequence ID" value="NZ_SWBR01000004.1"/>
</dbReference>
<dbReference type="Gene3D" id="3.30.360.10">
    <property type="entry name" value="Dihydrodipicolinate Reductase, domain 2"/>
    <property type="match status" value="1"/>
</dbReference>
<proteinExistence type="predicted"/>
<evidence type="ECO:0000259" key="1">
    <source>
        <dbReference type="Pfam" id="PF01408"/>
    </source>
</evidence>
<dbReference type="PANTHER" id="PTHR43377">
    <property type="entry name" value="BILIVERDIN REDUCTASE A"/>
    <property type="match status" value="1"/>
</dbReference>
<sequence length="372" mass="40767">MKIYRLGIIGYGGFGRFLHQWWGKLENIQVMAIADSKAECDEVDGCRIYRHWEELLLDADIDIVSIVTPPSVHAEIAVAAMRAGKHVMLEKPVAVSLVQVRDILHAKRETGMSIMVNHMLRYTPVMKEMVAIAKSGCLGELRHAQVANYAQDGSLPVDHWFWNRDLSGGILVEHGVHFFDLINSLTTQGSDVISGESSWRNSQQQDRVSATVGYDRGLIAQHYHAFSGPGFFEQTTIRLAFDLARIEIRGWIPMSGTVSALTCEKSRDALARLPGWKAGDSGPIPGGRDTFSGELNGQELQVSVYVSGIQYFPDQDVTGSFSTPGTKAEIYGGCVQEILGELISCIEDPGYRPRVSIEDAVAALETALAASG</sequence>
<dbReference type="InterPro" id="IPR055170">
    <property type="entry name" value="GFO_IDH_MocA-like_dom"/>
</dbReference>
<dbReference type="Pfam" id="PF22725">
    <property type="entry name" value="GFO_IDH_MocA_C3"/>
    <property type="match status" value="1"/>
</dbReference>
<dbReference type="InterPro" id="IPR000683">
    <property type="entry name" value="Gfo/Idh/MocA-like_OxRdtase_N"/>
</dbReference>
<dbReference type="InterPro" id="IPR036291">
    <property type="entry name" value="NAD(P)-bd_dom_sf"/>
</dbReference>
<name>A0A4U1CMU4_9SPHI</name>
<evidence type="ECO:0000313" key="3">
    <source>
        <dbReference type="EMBL" id="TKC06643.1"/>
    </source>
</evidence>
<feature type="domain" description="GFO/IDH/MocA-like oxidoreductase" evidence="2">
    <location>
        <begin position="128"/>
        <end position="229"/>
    </location>
</feature>
<organism evidence="3 4">
    <name type="scientific">Pedobacter polaris</name>
    <dbReference type="NCBI Taxonomy" id="2571273"/>
    <lineage>
        <taxon>Bacteria</taxon>
        <taxon>Pseudomonadati</taxon>
        <taxon>Bacteroidota</taxon>
        <taxon>Sphingobacteriia</taxon>
        <taxon>Sphingobacteriales</taxon>
        <taxon>Sphingobacteriaceae</taxon>
        <taxon>Pedobacter</taxon>
    </lineage>
</organism>
<evidence type="ECO:0000313" key="4">
    <source>
        <dbReference type="Proteomes" id="UP000309488"/>
    </source>
</evidence>
<dbReference type="SUPFAM" id="SSF51735">
    <property type="entry name" value="NAD(P)-binding Rossmann-fold domains"/>
    <property type="match status" value="1"/>
</dbReference>
<dbReference type="Pfam" id="PF01408">
    <property type="entry name" value="GFO_IDH_MocA"/>
    <property type="match status" value="1"/>
</dbReference>
<dbReference type="InterPro" id="IPR051450">
    <property type="entry name" value="Gfo/Idh/MocA_Oxidoreductases"/>
</dbReference>
<feature type="domain" description="Gfo/Idh/MocA-like oxidoreductase N-terminal" evidence="1">
    <location>
        <begin position="5"/>
        <end position="118"/>
    </location>
</feature>
<dbReference type="Gene3D" id="3.40.50.720">
    <property type="entry name" value="NAD(P)-binding Rossmann-like Domain"/>
    <property type="match status" value="1"/>
</dbReference>